<evidence type="ECO:0000313" key="13">
    <source>
        <dbReference type="EMBL" id="CAI9590684.1"/>
    </source>
</evidence>
<keyword evidence="8 10" id="KW-0675">Receptor</keyword>
<evidence type="ECO:0000256" key="4">
    <source>
        <dbReference type="ARBA" id="ARBA00022725"/>
    </source>
</evidence>
<evidence type="ECO:0000259" key="12">
    <source>
        <dbReference type="PROSITE" id="PS50262"/>
    </source>
</evidence>
<dbReference type="EMBL" id="CATNWA010016190">
    <property type="protein sequence ID" value="CAI9590684.1"/>
    <property type="molecule type" value="Genomic_DNA"/>
</dbReference>
<comment type="similarity">
    <text evidence="10">Belongs to the G-protein coupled receptor 1 family.</text>
</comment>
<keyword evidence="6 10" id="KW-0297">G-protein coupled receptor</keyword>
<comment type="caution">
    <text evidence="13">The sequence shown here is derived from an EMBL/GenBank/DDBJ whole genome shotgun (WGS) entry which is preliminary data.</text>
</comment>
<evidence type="ECO:0000256" key="3">
    <source>
        <dbReference type="ARBA" id="ARBA00022692"/>
    </source>
</evidence>
<reference evidence="13" key="1">
    <citation type="submission" date="2023-05" db="EMBL/GenBank/DDBJ databases">
        <authorList>
            <person name="Stuckert A."/>
        </authorList>
    </citation>
    <scope>NUCLEOTIDE SEQUENCE</scope>
</reference>
<keyword evidence="7 11" id="KW-0472">Membrane</keyword>
<feature type="transmembrane region" description="Helical" evidence="11">
    <location>
        <begin position="239"/>
        <end position="262"/>
    </location>
</feature>
<dbReference type="InterPro" id="IPR017452">
    <property type="entry name" value="GPCR_Rhodpsn_7TM"/>
</dbReference>
<feature type="transmembrane region" description="Helical" evidence="11">
    <location>
        <begin position="274"/>
        <end position="294"/>
    </location>
</feature>
<keyword evidence="5 11" id="KW-1133">Transmembrane helix</keyword>
<name>A0ABN9F0T4_9NEOB</name>
<evidence type="ECO:0000256" key="6">
    <source>
        <dbReference type="ARBA" id="ARBA00023040"/>
    </source>
</evidence>
<dbReference type="PRINTS" id="PR00245">
    <property type="entry name" value="OLFACTORYR"/>
</dbReference>
<keyword evidence="3 10" id="KW-0812">Transmembrane</keyword>
<protein>
    <recommendedName>
        <fullName evidence="11">Olfactory receptor</fullName>
    </recommendedName>
</protein>
<accession>A0ABN9F0T4</accession>
<dbReference type="PROSITE" id="PS00237">
    <property type="entry name" value="G_PROTEIN_RECEP_F1_1"/>
    <property type="match status" value="1"/>
</dbReference>
<evidence type="ECO:0000256" key="7">
    <source>
        <dbReference type="ARBA" id="ARBA00023136"/>
    </source>
</evidence>
<organism evidence="13 14">
    <name type="scientific">Staurois parvus</name>
    <dbReference type="NCBI Taxonomy" id="386267"/>
    <lineage>
        <taxon>Eukaryota</taxon>
        <taxon>Metazoa</taxon>
        <taxon>Chordata</taxon>
        <taxon>Craniata</taxon>
        <taxon>Vertebrata</taxon>
        <taxon>Euteleostomi</taxon>
        <taxon>Amphibia</taxon>
        <taxon>Batrachia</taxon>
        <taxon>Anura</taxon>
        <taxon>Neobatrachia</taxon>
        <taxon>Ranoidea</taxon>
        <taxon>Ranidae</taxon>
        <taxon>Staurois</taxon>
    </lineage>
</organism>
<dbReference type="InterPro" id="IPR050516">
    <property type="entry name" value="Olfactory_GPCR"/>
</dbReference>
<keyword evidence="11" id="KW-0716">Sensory transduction</keyword>
<dbReference type="CDD" id="cd13954">
    <property type="entry name" value="7tmA_OR"/>
    <property type="match status" value="1"/>
</dbReference>
<keyword evidence="4 11" id="KW-0552">Olfaction</keyword>
<evidence type="ECO:0000256" key="1">
    <source>
        <dbReference type="ARBA" id="ARBA00004651"/>
    </source>
</evidence>
<evidence type="ECO:0000313" key="14">
    <source>
        <dbReference type="Proteomes" id="UP001162483"/>
    </source>
</evidence>
<evidence type="ECO:0000256" key="9">
    <source>
        <dbReference type="ARBA" id="ARBA00023224"/>
    </source>
</evidence>
<keyword evidence="2 11" id="KW-1003">Cell membrane</keyword>
<feature type="transmembrane region" description="Helical" evidence="11">
    <location>
        <begin position="142"/>
        <end position="160"/>
    </location>
</feature>
<dbReference type="SUPFAM" id="SSF81321">
    <property type="entry name" value="Family A G protein-coupled receptor-like"/>
    <property type="match status" value="1"/>
</dbReference>
<evidence type="ECO:0000256" key="5">
    <source>
        <dbReference type="ARBA" id="ARBA00022989"/>
    </source>
</evidence>
<dbReference type="PRINTS" id="PR00237">
    <property type="entry name" value="GPCRRHODOPSN"/>
</dbReference>
<dbReference type="PROSITE" id="PS50262">
    <property type="entry name" value="G_PROTEIN_RECEP_F1_2"/>
    <property type="match status" value="1"/>
</dbReference>
<dbReference type="InterPro" id="IPR000725">
    <property type="entry name" value="Olfact_rcpt"/>
</dbReference>
<evidence type="ECO:0000256" key="11">
    <source>
        <dbReference type="RuleBase" id="RU363047"/>
    </source>
</evidence>
<keyword evidence="14" id="KW-1185">Reference proteome</keyword>
<sequence length="317" mass="35915">MKMQDMNSTQVTVFFLLQLWDSPTGRIVFIMMFTIIYILTFSGNLIIIIICRFEKNLHTPMYYFLSHLAALEMCYISVTVPKMVHSSAMGNSSISFVACLTQLYFFGSLGSTECFLLAIMGYDRFLAVCKPLHYHSLMTSRICNFLVVGTWVVGSIYGVIHTANTFRLQFCGAKVLNHYFCDILPLLKISCIDTYINELTVFAVGGFLMIGCFVLICGSYMQILFSVFSVPKGGGRMKAFSTCVSHLVVVLLFYGSGCFMYMRPKSNLLAEKEWLLSIFYTSITPLLNPIIYSLRNKDIRKALHVILNSHLCKFSFA</sequence>
<dbReference type="Gene3D" id="1.20.1070.10">
    <property type="entry name" value="Rhodopsin 7-helix transmembrane proteins"/>
    <property type="match status" value="1"/>
</dbReference>
<evidence type="ECO:0000256" key="2">
    <source>
        <dbReference type="ARBA" id="ARBA00022475"/>
    </source>
</evidence>
<feature type="transmembrane region" description="Helical" evidence="11">
    <location>
        <begin position="62"/>
        <end position="83"/>
    </location>
</feature>
<dbReference type="Pfam" id="PF13853">
    <property type="entry name" value="7tm_4"/>
    <property type="match status" value="1"/>
</dbReference>
<dbReference type="PANTHER" id="PTHR26452">
    <property type="entry name" value="OLFACTORY RECEPTOR"/>
    <property type="match status" value="1"/>
</dbReference>
<evidence type="ECO:0000256" key="8">
    <source>
        <dbReference type="ARBA" id="ARBA00023170"/>
    </source>
</evidence>
<feature type="transmembrane region" description="Helical" evidence="11">
    <location>
        <begin position="202"/>
        <end position="227"/>
    </location>
</feature>
<gene>
    <name evidence="13" type="ORF">SPARVUS_LOCUS11076601</name>
</gene>
<proteinExistence type="inferred from homology"/>
<feature type="transmembrane region" description="Helical" evidence="11">
    <location>
        <begin position="27"/>
        <end position="50"/>
    </location>
</feature>
<keyword evidence="9 10" id="KW-0807">Transducer</keyword>
<feature type="domain" description="G-protein coupled receptors family 1 profile" evidence="12">
    <location>
        <begin position="43"/>
        <end position="292"/>
    </location>
</feature>
<dbReference type="InterPro" id="IPR000276">
    <property type="entry name" value="GPCR_Rhodpsn"/>
</dbReference>
<comment type="subcellular location">
    <subcellularLocation>
        <location evidence="1 11">Cell membrane</location>
        <topology evidence="1 11">Multi-pass membrane protein</topology>
    </subcellularLocation>
</comment>
<feature type="transmembrane region" description="Helical" evidence="11">
    <location>
        <begin position="103"/>
        <end position="122"/>
    </location>
</feature>
<evidence type="ECO:0000256" key="10">
    <source>
        <dbReference type="RuleBase" id="RU000688"/>
    </source>
</evidence>
<dbReference type="Proteomes" id="UP001162483">
    <property type="component" value="Unassembled WGS sequence"/>
</dbReference>